<evidence type="ECO:0000313" key="1">
    <source>
        <dbReference type="EMBL" id="KKN73535.1"/>
    </source>
</evidence>
<name>A0A0F9SX85_9ZZZZ</name>
<accession>A0A0F9SX85</accession>
<proteinExistence type="predicted"/>
<organism evidence="1">
    <name type="scientific">marine sediment metagenome</name>
    <dbReference type="NCBI Taxonomy" id="412755"/>
    <lineage>
        <taxon>unclassified sequences</taxon>
        <taxon>metagenomes</taxon>
        <taxon>ecological metagenomes</taxon>
    </lineage>
</organism>
<comment type="caution">
    <text evidence="1">The sequence shown here is derived from an EMBL/GenBank/DDBJ whole genome shotgun (WGS) entry which is preliminary data.</text>
</comment>
<protein>
    <submittedName>
        <fullName evidence="1">Uncharacterized protein</fullName>
    </submittedName>
</protein>
<gene>
    <name evidence="1" type="ORF">LCGC14_0399770</name>
</gene>
<reference evidence="1" key="1">
    <citation type="journal article" date="2015" name="Nature">
        <title>Complex archaea that bridge the gap between prokaryotes and eukaryotes.</title>
        <authorList>
            <person name="Spang A."/>
            <person name="Saw J.H."/>
            <person name="Jorgensen S.L."/>
            <person name="Zaremba-Niedzwiedzka K."/>
            <person name="Martijn J."/>
            <person name="Lind A.E."/>
            <person name="van Eijk R."/>
            <person name="Schleper C."/>
            <person name="Guy L."/>
            <person name="Ettema T.J."/>
        </authorList>
    </citation>
    <scope>NUCLEOTIDE SEQUENCE</scope>
</reference>
<dbReference type="EMBL" id="LAZR01000342">
    <property type="protein sequence ID" value="KKN73535.1"/>
    <property type="molecule type" value="Genomic_DNA"/>
</dbReference>
<sequence length="86" mass="9305">MLGTAEQHELHDLIGVGPNMQLRADGIGTRLTGILEKQAAAMSNTVQLYRMYRAECRQRRLRAKGISADAVLGIGQSTNPVSPSGR</sequence>
<dbReference type="AlphaFoldDB" id="A0A0F9SX85"/>